<proteinExistence type="predicted"/>
<accession>A0A3G5AEU1</accession>
<protein>
    <submittedName>
        <fullName evidence="1">Uncharacterized protein</fullName>
    </submittedName>
</protein>
<organism evidence="1">
    <name type="scientific">Hyperionvirus sp</name>
    <dbReference type="NCBI Taxonomy" id="2487770"/>
    <lineage>
        <taxon>Viruses</taxon>
        <taxon>Varidnaviria</taxon>
        <taxon>Bamfordvirae</taxon>
        <taxon>Nucleocytoviricota</taxon>
        <taxon>Megaviricetes</taxon>
        <taxon>Imitervirales</taxon>
        <taxon>Mimiviridae</taxon>
        <taxon>Klosneuvirinae</taxon>
    </lineage>
</organism>
<reference evidence="1" key="1">
    <citation type="submission" date="2018-10" db="EMBL/GenBank/DDBJ databases">
        <title>Hidden diversity of soil giant viruses.</title>
        <authorList>
            <person name="Schulz F."/>
            <person name="Alteio L."/>
            <person name="Goudeau D."/>
            <person name="Ryan E.M."/>
            <person name="Malmstrom R.R."/>
            <person name="Blanchard J."/>
            <person name="Woyke T."/>
        </authorList>
    </citation>
    <scope>NUCLEOTIDE SEQUENCE</scope>
    <source>
        <strain evidence="1">HYV1</strain>
    </source>
</reference>
<gene>
    <name evidence="1" type="ORF">Hyperionvirus24_25</name>
</gene>
<dbReference type="EMBL" id="MK072406">
    <property type="protein sequence ID" value="AYV84403.1"/>
    <property type="molecule type" value="Genomic_DNA"/>
</dbReference>
<sequence length="97" mass="9544">MDHHGVPIVCGGGACGLIAAKFMQMKIAAPVNPDFSAPSTGGFHGDAHVTVTPTTHTESGSVGYHGPAGSVTVGGSNTCVTHGPCTPAITVGGTIKF</sequence>
<evidence type="ECO:0000313" key="1">
    <source>
        <dbReference type="EMBL" id="AYV84403.1"/>
    </source>
</evidence>
<name>A0A3G5AEU1_9VIRU</name>